<dbReference type="AlphaFoldDB" id="A0A9Q1J0D4"/>
<protein>
    <submittedName>
        <fullName evidence="2">Uncharacterized protein</fullName>
    </submittedName>
</protein>
<name>A0A9Q1J0D4_SYNKA</name>
<sequence>MRSGETGTVRWGPGYLGAFCLPALYANRCVLPGCLLIGGVQLWTTQRTPTPGEAAVNPSHSNKHPAHSPPQANSEMRGLDA</sequence>
<feature type="region of interest" description="Disordered" evidence="1">
    <location>
        <begin position="47"/>
        <end position="81"/>
    </location>
</feature>
<comment type="caution">
    <text evidence="2">The sequence shown here is derived from an EMBL/GenBank/DDBJ whole genome shotgun (WGS) entry which is preliminary data.</text>
</comment>
<dbReference type="Proteomes" id="UP001152622">
    <property type="component" value="Chromosome 5"/>
</dbReference>
<dbReference type="EMBL" id="JAINUF010000005">
    <property type="protein sequence ID" value="KAJ8360588.1"/>
    <property type="molecule type" value="Genomic_DNA"/>
</dbReference>
<evidence type="ECO:0000313" key="3">
    <source>
        <dbReference type="Proteomes" id="UP001152622"/>
    </source>
</evidence>
<organism evidence="2 3">
    <name type="scientific">Synaphobranchus kaupii</name>
    <name type="common">Kaup's arrowtooth eel</name>
    <dbReference type="NCBI Taxonomy" id="118154"/>
    <lineage>
        <taxon>Eukaryota</taxon>
        <taxon>Metazoa</taxon>
        <taxon>Chordata</taxon>
        <taxon>Craniata</taxon>
        <taxon>Vertebrata</taxon>
        <taxon>Euteleostomi</taxon>
        <taxon>Actinopterygii</taxon>
        <taxon>Neopterygii</taxon>
        <taxon>Teleostei</taxon>
        <taxon>Anguilliformes</taxon>
        <taxon>Synaphobranchidae</taxon>
        <taxon>Synaphobranchus</taxon>
    </lineage>
</organism>
<accession>A0A9Q1J0D4</accession>
<evidence type="ECO:0000256" key="1">
    <source>
        <dbReference type="SAM" id="MobiDB-lite"/>
    </source>
</evidence>
<reference evidence="2" key="1">
    <citation type="journal article" date="2023" name="Science">
        <title>Genome structures resolve the early diversification of teleost fishes.</title>
        <authorList>
            <person name="Parey E."/>
            <person name="Louis A."/>
            <person name="Montfort J."/>
            <person name="Bouchez O."/>
            <person name="Roques C."/>
            <person name="Iampietro C."/>
            <person name="Lluch J."/>
            <person name="Castinel A."/>
            <person name="Donnadieu C."/>
            <person name="Desvignes T."/>
            <person name="Floi Bucao C."/>
            <person name="Jouanno E."/>
            <person name="Wen M."/>
            <person name="Mejri S."/>
            <person name="Dirks R."/>
            <person name="Jansen H."/>
            <person name="Henkel C."/>
            <person name="Chen W.J."/>
            <person name="Zahm M."/>
            <person name="Cabau C."/>
            <person name="Klopp C."/>
            <person name="Thompson A.W."/>
            <person name="Robinson-Rechavi M."/>
            <person name="Braasch I."/>
            <person name="Lecointre G."/>
            <person name="Bobe J."/>
            <person name="Postlethwait J.H."/>
            <person name="Berthelot C."/>
            <person name="Roest Crollius H."/>
            <person name="Guiguen Y."/>
        </authorList>
    </citation>
    <scope>NUCLEOTIDE SEQUENCE</scope>
    <source>
        <strain evidence="2">WJC10195</strain>
    </source>
</reference>
<proteinExistence type="predicted"/>
<evidence type="ECO:0000313" key="2">
    <source>
        <dbReference type="EMBL" id="KAJ8360588.1"/>
    </source>
</evidence>
<gene>
    <name evidence="2" type="ORF">SKAU_G00171130</name>
</gene>
<keyword evidence="3" id="KW-1185">Reference proteome</keyword>